<reference evidence="2" key="1">
    <citation type="submission" date="2019-10" db="EMBL/GenBank/DDBJ databases">
        <authorList>
            <consortium name="DOE Joint Genome Institute"/>
            <person name="Kuo A."/>
            <person name="Miyauchi S."/>
            <person name="Kiss E."/>
            <person name="Drula E."/>
            <person name="Kohler A."/>
            <person name="Sanchez-Garcia M."/>
            <person name="Andreopoulos B."/>
            <person name="Barry K.W."/>
            <person name="Bonito G."/>
            <person name="Buee M."/>
            <person name="Carver A."/>
            <person name="Chen C."/>
            <person name="Cichocki N."/>
            <person name="Clum A."/>
            <person name="Culley D."/>
            <person name="Crous P.W."/>
            <person name="Fauchery L."/>
            <person name="Girlanda M."/>
            <person name="Hayes R."/>
            <person name="Keri Z."/>
            <person name="LaButti K."/>
            <person name="Lipzen A."/>
            <person name="Lombard V."/>
            <person name="Magnuson J."/>
            <person name="Maillard F."/>
            <person name="Morin E."/>
            <person name="Murat C."/>
            <person name="Nolan M."/>
            <person name="Ohm R."/>
            <person name="Pangilinan J."/>
            <person name="Pereira M."/>
            <person name="Perotto S."/>
            <person name="Peter M."/>
            <person name="Riley R."/>
            <person name="Sitrit Y."/>
            <person name="Stielow B."/>
            <person name="Szollosi G."/>
            <person name="Zifcakova L."/>
            <person name="Stursova M."/>
            <person name="Spatafora J.W."/>
            <person name="Tedersoo L."/>
            <person name="Vaario L.-M."/>
            <person name="Yamada A."/>
            <person name="Yan M."/>
            <person name="Wang P."/>
            <person name="Xu J."/>
            <person name="Bruns T."/>
            <person name="Baldrian P."/>
            <person name="Vilgalys R."/>
            <person name="Henrissat B."/>
            <person name="Grigoriev I.V."/>
            <person name="Hibbett D."/>
            <person name="Nagy L.G."/>
            <person name="Martin F.M."/>
        </authorList>
    </citation>
    <scope>NUCLEOTIDE SEQUENCE</scope>
    <source>
        <strain evidence="2">BED1</strain>
    </source>
</reference>
<dbReference type="InterPro" id="IPR036047">
    <property type="entry name" value="F-box-like_dom_sf"/>
</dbReference>
<keyword evidence="3" id="KW-1185">Reference proteome</keyword>
<organism evidence="2 3">
    <name type="scientific">Boletus edulis BED1</name>
    <dbReference type="NCBI Taxonomy" id="1328754"/>
    <lineage>
        <taxon>Eukaryota</taxon>
        <taxon>Fungi</taxon>
        <taxon>Dikarya</taxon>
        <taxon>Basidiomycota</taxon>
        <taxon>Agaricomycotina</taxon>
        <taxon>Agaricomycetes</taxon>
        <taxon>Agaricomycetidae</taxon>
        <taxon>Boletales</taxon>
        <taxon>Boletineae</taxon>
        <taxon>Boletaceae</taxon>
        <taxon>Boletoideae</taxon>
        <taxon>Boletus</taxon>
    </lineage>
</organism>
<dbReference type="InterPro" id="IPR001810">
    <property type="entry name" value="F-box_dom"/>
</dbReference>
<dbReference type="Gene3D" id="1.20.1280.50">
    <property type="match status" value="1"/>
</dbReference>
<name>A0AAD4GAP8_BOLED</name>
<dbReference type="Pfam" id="PF12937">
    <property type="entry name" value="F-box-like"/>
    <property type="match status" value="1"/>
</dbReference>
<dbReference type="SUPFAM" id="SSF81383">
    <property type="entry name" value="F-box domain"/>
    <property type="match status" value="1"/>
</dbReference>
<accession>A0AAD4GAP8</accession>
<dbReference type="EMBL" id="WHUW01000033">
    <property type="protein sequence ID" value="KAF8433469.1"/>
    <property type="molecule type" value="Genomic_DNA"/>
</dbReference>
<evidence type="ECO:0000313" key="2">
    <source>
        <dbReference type="EMBL" id="KAF8433469.1"/>
    </source>
</evidence>
<evidence type="ECO:0000259" key="1">
    <source>
        <dbReference type="PROSITE" id="PS50181"/>
    </source>
</evidence>
<reference evidence="2" key="2">
    <citation type="journal article" date="2020" name="Nat. Commun.">
        <title>Large-scale genome sequencing of mycorrhizal fungi provides insights into the early evolution of symbiotic traits.</title>
        <authorList>
            <person name="Miyauchi S."/>
            <person name="Kiss E."/>
            <person name="Kuo A."/>
            <person name="Drula E."/>
            <person name="Kohler A."/>
            <person name="Sanchez-Garcia M."/>
            <person name="Morin E."/>
            <person name="Andreopoulos B."/>
            <person name="Barry K.W."/>
            <person name="Bonito G."/>
            <person name="Buee M."/>
            <person name="Carver A."/>
            <person name="Chen C."/>
            <person name="Cichocki N."/>
            <person name="Clum A."/>
            <person name="Culley D."/>
            <person name="Crous P.W."/>
            <person name="Fauchery L."/>
            <person name="Girlanda M."/>
            <person name="Hayes R.D."/>
            <person name="Keri Z."/>
            <person name="LaButti K."/>
            <person name="Lipzen A."/>
            <person name="Lombard V."/>
            <person name="Magnuson J."/>
            <person name="Maillard F."/>
            <person name="Murat C."/>
            <person name="Nolan M."/>
            <person name="Ohm R.A."/>
            <person name="Pangilinan J."/>
            <person name="Pereira M.F."/>
            <person name="Perotto S."/>
            <person name="Peter M."/>
            <person name="Pfister S."/>
            <person name="Riley R."/>
            <person name="Sitrit Y."/>
            <person name="Stielow J.B."/>
            <person name="Szollosi G."/>
            <person name="Zifcakova L."/>
            <person name="Stursova M."/>
            <person name="Spatafora J.W."/>
            <person name="Tedersoo L."/>
            <person name="Vaario L.M."/>
            <person name="Yamada A."/>
            <person name="Yan M."/>
            <person name="Wang P."/>
            <person name="Xu J."/>
            <person name="Bruns T."/>
            <person name="Baldrian P."/>
            <person name="Vilgalys R."/>
            <person name="Dunand C."/>
            <person name="Henrissat B."/>
            <person name="Grigoriev I.V."/>
            <person name="Hibbett D."/>
            <person name="Nagy L.G."/>
            <person name="Martin F.M."/>
        </authorList>
    </citation>
    <scope>NUCLEOTIDE SEQUENCE</scope>
    <source>
        <strain evidence="2">BED1</strain>
    </source>
</reference>
<sequence>MTSSLWPRRFTFPSCISLRAGRPGQSWDTRVSQPEKLPCLNALSDDILMEVCSYLDVEDILSLRRVSKLYYNLTHQGIIWKNFLKRIGSNAPQRPPSHRHSPQYLTSFEAERLVTRAISLQRNWLSPNPCPLSRDSFQIHRLIQSMVVLPGGKYMVASVCNLAKTHYSLIVFALDHRIGGVVPLAETPMKRKAYNLKARYMNIDGTPSIVIAYIRRKMSSRYCDSGRLLDDRHSVDPSIYNPILENPRKQIDPPVPLQYACTCIQISLDTLDALSDPALVPGSAAFFHFAASQPPPFRLLCVLRSATELGAIDLAIIEGIPTVAVVKNHETVVFKELTGVGMLSTLCCAREEPYSSNHHSICNMRILPHQGQILILRAVKLPTIPNTDHHLGAPPMSQDLITLAMFDIPDFGDNEMQSTFAQQTMSFRADDVEGIQITDPSDHDSVPCANPADGAEHPPITIFYRSEGGTRFHELMINPTPRHFLPKSMLSTPHYWLGSLVAGNHHVVTWEHDKERGLCRGFVLAGNQRSLVYVTRTDDIAERLSIRGFYSHVSVSDGSAGYTAARHGLFTRVVRGAVPSREGVMCKFSLSPDLRTDLRAGVKTIAWDEATGRVFYVKPDDARLHVIDFAKAPVQAPDGQRRPLPLADVRMLDL</sequence>
<protein>
    <recommendedName>
        <fullName evidence="1">F-box domain-containing protein</fullName>
    </recommendedName>
</protein>
<evidence type="ECO:0000313" key="3">
    <source>
        <dbReference type="Proteomes" id="UP001194468"/>
    </source>
</evidence>
<feature type="domain" description="F-box" evidence="1">
    <location>
        <begin position="37"/>
        <end position="83"/>
    </location>
</feature>
<proteinExistence type="predicted"/>
<dbReference type="CDD" id="cd09917">
    <property type="entry name" value="F-box_SF"/>
    <property type="match status" value="1"/>
</dbReference>
<dbReference type="SMART" id="SM00256">
    <property type="entry name" value="FBOX"/>
    <property type="match status" value="1"/>
</dbReference>
<dbReference type="Proteomes" id="UP001194468">
    <property type="component" value="Unassembled WGS sequence"/>
</dbReference>
<comment type="caution">
    <text evidence="2">The sequence shown here is derived from an EMBL/GenBank/DDBJ whole genome shotgun (WGS) entry which is preliminary data.</text>
</comment>
<gene>
    <name evidence="2" type="ORF">L210DRAFT_925919</name>
</gene>
<dbReference type="AlphaFoldDB" id="A0AAD4GAP8"/>
<dbReference type="PROSITE" id="PS50181">
    <property type="entry name" value="FBOX"/>
    <property type="match status" value="1"/>
</dbReference>